<sequence>MDSLPTTSGDLSSLDSSFFDDTTTLGLDVQSSFSNATQIVSSISYSSKEITVCDVWNCPIDTHLEPKCDDAACIYCRVYKVETGEYKKCHKCMTSVSKVLLKFWMNCALAHRADFGIRRIPNKCT</sequence>
<evidence type="ECO:0000313" key="3">
    <source>
        <dbReference type="WBParaSite" id="TCNE_0000139001-mRNA-1"/>
    </source>
</evidence>
<organism evidence="2 3">
    <name type="scientific">Toxocara canis</name>
    <name type="common">Canine roundworm</name>
    <dbReference type="NCBI Taxonomy" id="6265"/>
    <lineage>
        <taxon>Eukaryota</taxon>
        <taxon>Metazoa</taxon>
        <taxon>Ecdysozoa</taxon>
        <taxon>Nematoda</taxon>
        <taxon>Chromadorea</taxon>
        <taxon>Rhabditida</taxon>
        <taxon>Spirurina</taxon>
        <taxon>Ascaridomorpha</taxon>
        <taxon>Ascaridoidea</taxon>
        <taxon>Toxocaridae</taxon>
        <taxon>Toxocara</taxon>
    </lineage>
</organism>
<dbReference type="WBParaSite" id="TCNE_0000139001-mRNA-1">
    <property type="protein sequence ID" value="TCNE_0000139001-mRNA-1"/>
    <property type="gene ID" value="TCNE_0000139001"/>
</dbReference>
<accession>A0A183TYS1</accession>
<reference evidence="1 2" key="2">
    <citation type="submission" date="2018-11" db="EMBL/GenBank/DDBJ databases">
        <authorList>
            <consortium name="Pathogen Informatics"/>
        </authorList>
    </citation>
    <scope>NUCLEOTIDE SEQUENCE [LARGE SCALE GENOMIC DNA]</scope>
</reference>
<evidence type="ECO:0000313" key="2">
    <source>
        <dbReference type="Proteomes" id="UP000050794"/>
    </source>
</evidence>
<gene>
    <name evidence="1" type="ORF">TCNE_LOCUS1391</name>
</gene>
<dbReference type="AlphaFoldDB" id="A0A183TYS1"/>
<proteinExistence type="predicted"/>
<evidence type="ECO:0000313" key="1">
    <source>
        <dbReference type="EMBL" id="VDM26085.1"/>
    </source>
</evidence>
<dbReference type="Proteomes" id="UP000050794">
    <property type="component" value="Unassembled WGS sequence"/>
</dbReference>
<name>A0A183TYS1_TOXCA</name>
<reference evidence="3" key="1">
    <citation type="submission" date="2016-06" db="UniProtKB">
        <authorList>
            <consortium name="WormBaseParasite"/>
        </authorList>
    </citation>
    <scope>IDENTIFICATION</scope>
</reference>
<dbReference type="EMBL" id="UYWY01001021">
    <property type="protein sequence ID" value="VDM26085.1"/>
    <property type="molecule type" value="Genomic_DNA"/>
</dbReference>
<protein>
    <submittedName>
        <fullName evidence="3">NS1</fullName>
    </submittedName>
</protein>
<keyword evidence="2" id="KW-1185">Reference proteome</keyword>